<protein>
    <submittedName>
        <fullName evidence="3">NAD(P)-dependent dehydrogenase, short-chain alcohol dehydrogenase family</fullName>
    </submittedName>
</protein>
<reference evidence="4" key="1">
    <citation type="submission" date="2016-10" db="EMBL/GenBank/DDBJ databases">
        <authorList>
            <person name="Varghese N."/>
            <person name="Submissions S."/>
        </authorList>
    </citation>
    <scope>NUCLEOTIDE SEQUENCE [LARGE SCALE GENOMIC DNA]</scope>
    <source>
        <strain evidence="4">S6-262</strain>
    </source>
</reference>
<evidence type="ECO:0000256" key="2">
    <source>
        <dbReference type="ARBA" id="ARBA00023002"/>
    </source>
</evidence>
<organism evidence="3 4">
    <name type="scientific">Sphingomonas gellani</name>
    <dbReference type="NCBI Taxonomy" id="1166340"/>
    <lineage>
        <taxon>Bacteria</taxon>
        <taxon>Pseudomonadati</taxon>
        <taxon>Pseudomonadota</taxon>
        <taxon>Alphaproteobacteria</taxon>
        <taxon>Sphingomonadales</taxon>
        <taxon>Sphingomonadaceae</taxon>
        <taxon>Sphingomonas</taxon>
    </lineage>
</organism>
<dbReference type="GO" id="GO:0016491">
    <property type="term" value="F:oxidoreductase activity"/>
    <property type="evidence" value="ECO:0007669"/>
    <property type="project" value="UniProtKB-KW"/>
</dbReference>
<dbReference type="InterPro" id="IPR002347">
    <property type="entry name" value="SDR_fam"/>
</dbReference>
<keyword evidence="4" id="KW-1185">Reference proteome</keyword>
<dbReference type="Gene3D" id="3.40.50.720">
    <property type="entry name" value="NAD(P)-binding Rossmann-like Domain"/>
    <property type="match status" value="1"/>
</dbReference>
<keyword evidence="2" id="KW-0560">Oxidoreductase</keyword>
<gene>
    <name evidence="3" type="ORF">SAMN05192583_2896</name>
</gene>
<dbReference type="InterPro" id="IPR036291">
    <property type="entry name" value="NAD(P)-bd_dom_sf"/>
</dbReference>
<comment type="similarity">
    <text evidence="1">Belongs to the short-chain dehydrogenases/reductases (SDR) family.</text>
</comment>
<dbReference type="InterPro" id="IPR051122">
    <property type="entry name" value="SDR_DHRS6-like"/>
</dbReference>
<dbReference type="PANTHER" id="PTHR43477">
    <property type="entry name" value="DIHYDROANTICAPSIN 7-DEHYDROGENASE"/>
    <property type="match status" value="1"/>
</dbReference>
<evidence type="ECO:0000313" key="4">
    <source>
        <dbReference type="Proteomes" id="UP000199206"/>
    </source>
</evidence>
<sequence>MPIDLTDAHVLVVGASGGIGRATADAFAAAGAQVARPPRDTLDIADDASVEAFFAQAEPFDHVVVAAAQTRTGPVAGLDLTDATAAMNSKFFGAYRVARAARVNDGGSITFVSGFLSQRPSARSVLQGAINAALEALARGLALERAPVRVNTVSPGLIDTPLYAKMDNAARQAMFDKAAARLPARRVGKPEDIAQAILFVATNPYATGSTVTVDGGGTIAA</sequence>
<dbReference type="SUPFAM" id="SSF51735">
    <property type="entry name" value="NAD(P)-binding Rossmann-fold domains"/>
    <property type="match status" value="1"/>
</dbReference>
<proteinExistence type="inferred from homology"/>
<name>A0A1H8GUQ5_9SPHN</name>
<accession>A0A1H8GUQ5</accession>
<evidence type="ECO:0000313" key="3">
    <source>
        <dbReference type="EMBL" id="SEN47509.1"/>
    </source>
</evidence>
<dbReference type="PANTHER" id="PTHR43477:SF1">
    <property type="entry name" value="DIHYDROANTICAPSIN 7-DEHYDROGENASE"/>
    <property type="match status" value="1"/>
</dbReference>
<dbReference type="Pfam" id="PF13561">
    <property type="entry name" value="adh_short_C2"/>
    <property type="match status" value="1"/>
</dbReference>
<dbReference type="NCBIfam" id="NF005449">
    <property type="entry name" value="PRK07041.1"/>
    <property type="match status" value="1"/>
</dbReference>
<evidence type="ECO:0000256" key="1">
    <source>
        <dbReference type="ARBA" id="ARBA00006484"/>
    </source>
</evidence>
<dbReference type="EMBL" id="FOCF01000007">
    <property type="protein sequence ID" value="SEN47509.1"/>
    <property type="molecule type" value="Genomic_DNA"/>
</dbReference>
<dbReference type="STRING" id="1166340.SAMN05192583_2896"/>
<dbReference type="RefSeq" id="WP_093666399.1">
    <property type="nucleotide sequence ID" value="NZ_FOCF01000007.1"/>
</dbReference>
<dbReference type="Proteomes" id="UP000199206">
    <property type="component" value="Unassembled WGS sequence"/>
</dbReference>
<dbReference type="OrthoDB" id="286404at2"/>
<dbReference type="AlphaFoldDB" id="A0A1H8GUQ5"/>
<dbReference type="PRINTS" id="PR00081">
    <property type="entry name" value="GDHRDH"/>
</dbReference>